<feature type="signal peptide" evidence="2">
    <location>
        <begin position="1"/>
        <end position="22"/>
    </location>
</feature>
<feature type="chain" id="PRO_5046873227" evidence="2">
    <location>
        <begin position="23"/>
        <end position="224"/>
    </location>
</feature>
<keyword evidence="4" id="KW-1185">Reference proteome</keyword>
<feature type="region of interest" description="Disordered" evidence="1">
    <location>
        <begin position="29"/>
        <end position="56"/>
    </location>
</feature>
<evidence type="ECO:0000313" key="4">
    <source>
        <dbReference type="Proteomes" id="UP001597218"/>
    </source>
</evidence>
<dbReference type="RefSeq" id="WP_381536980.1">
    <property type="nucleotide sequence ID" value="NZ_JBHUGI010000024.1"/>
</dbReference>
<accession>A0ABW4SET1</accession>
<protein>
    <submittedName>
        <fullName evidence="3">Uncharacterized protein</fullName>
    </submittedName>
</protein>
<dbReference type="PROSITE" id="PS51257">
    <property type="entry name" value="PROKAR_LIPOPROTEIN"/>
    <property type="match status" value="1"/>
</dbReference>
<sequence>MWRWIPLLLLSVLLLVSCTIDNTIPNVDTEKTATLPGKVDNSEEESNEESVEQTETDLSQFFLPDKTTAYFKGDGIEFSTYTSRTEWLGDHHVNVFEDNGGVELVTSYRLEDDTIVVLQEVPKETEIYTVTIEELDKMQPIRDYLTFPLEVGTVIDKWTVVSISEELDTPLQFFSNVIVLEQQYEEEAFSRSYFAVGFGEIKREYIAKENGNIFEVTSVIESIE</sequence>
<evidence type="ECO:0000256" key="2">
    <source>
        <dbReference type="SAM" id="SignalP"/>
    </source>
</evidence>
<proteinExistence type="predicted"/>
<keyword evidence="2" id="KW-0732">Signal</keyword>
<comment type="caution">
    <text evidence="3">The sequence shown here is derived from an EMBL/GenBank/DDBJ whole genome shotgun (WGS) entry which is preliminary data.</text>
</comment>
<evidence type="ECO:0000256" key="1">
    <source>
        <dbReference type="SAM" id="MobiDB-lite"/>
    </source>
</evidence>
<feature type="compositionally biased region" description="Acidic residues" evidence="1">
    <location>
        <begin position="42"/>
        <end position="55"/>
    </location>
</feature>
<dbReference type="Proteomes" id="UP001597218">
    <property type="component" value="Unassembled WGS sequence"/>
</dbReference>
<name>A0ABW4SET1_9BACL</name>
<gene>
    <name evidence="3" type="ORF">ACFSFY_08045</name>
</gene>
<organism evidence="3 4">
    <name type="scientific">Sporosarcina siberiensis</name>
    <dbReference type="NCBI Taxonomy" id="1365606"/>
    <lineage>
        <taxon>Bacteria</taxon>
        <taxon>Bacillati</taxon>
        <taxon>Bacillota</taxon>
        <taxon>Bacilli</taxon>
        <taxon>Bacillales</taxon>
        <taxon>Caryophanaceae</taxon>
        <taxon>Sporosarcina</taxon>
    </lineage>
</organism>
<reference evidence="4" key="1">
    <citation type="journal article" date="2019" name="Int. J. Syst. Evol. Microbiol.">
        <title>The Global Catalogue of Microorganisms (GCM) 10K type strain sequencing project: providing services to taxonomists for standard genome sequencing and annotation.</title>
        <authorList>
            <consortium name="The Broad Institute Genomics Platform"/>
            <consortium name="The Broad Institute Genome Sequencing Center for Infectious Disease"/>
            <person name="Wu L."/>
            <person name="Ma J."/>
        </authorList>
    </citation>
    <scope>NUCLEOTIDE SEQUENCE [LARGE SCALE GENOMIC DNA]</scope>
    <source>
        <strain evidence="4">CGMCC 4.7177</strain>
    </source>
</reference>
<dbReference type="EMBL" id="JBHUGI010000024">
    <property type="protein sequence ID" value="MFD1928007.1"/>
    <property type="molecule type" value="Genomic_DNA"/>
</dbReference>
<evidence type="ECO:0000313" key="3">
    <source>
        <dbReference type="EMBL" id="MFD1928007.1"/>
    </source>
</evidence>